<gene>
    <name evidence="1" type="ORF">RR48_15425</name>
</gene>
<accession>A0A194QVD6</accession>
<evidence type="ECO:0000313" key="1">
    <source>
        <dbReference type="EMBL" id="KPJ09284.1"/>
    </source>
</evidence>
<dbReference type="Proteomes" id="UP000053240">
    <property type="component" value="Unassembled WGS sequence"/>
</dbReference>
<dbReference type="InParanoid" id="A0A194QVD6"/>
<name>A0A194QVD6_PAPMA</name>
<dbReference type="EMBL" id="KQ461108">
    <property type="protein sequence ID" value="KPJ09284.1"/>
    <property type="molecule type" value="Genomic_DNA"/>
</dbReference>
<reference evidence="1 2" key="1">
    <citation type="journal article" date="2015" name="Nat. Commun.">
        <title>Outbred genome sequencing and CRISPR/Cas9 gene editing in butterflies.</title>
        <authorList>
            <person name="Li X."/>
            <person name="Fan D."/>
            <person name="Zhang W."/>
            <person name="Liu G."/>
            <person name="Zhang L."/>
            <person name="Zhao L."/>
            <person name="Fang X."/>
            <person name="Chen L."/>
            <person name="Dong Y."/>
            <person name="Chen Y."/>
            <person name="Ding Y."/>
            <person name="Zhao R."/>
            <person name="Feng M."/>
            <person name="Zhu Y."/>
            <person name="Feng Y."/>
            <person name="Jiang X."/>
            <person name="Zhu D."/>
            <person name="Xiang H."/>
            <person name="Feng X."/>
            <person name="Li S."/>
            <person name="Wang J."/>
            <person name="Zhang G."/>
            <person name="Kronforst M.R."/>
            <person name="Wang W."/>
        </authorList>
    </citation>
    <scope>NUCLEOTIDE SEQUENCE [LARGE SCALE GENOMIC DNA]</scope>
    <source>
        <strain evidence="1">Ya'a_city_454_Pm</strain>
        <tissue evidence="1">Whole body</tissue>
    </source>
</reference>
<keyword evidence="2" id="KW-1185">Reference proteome</keyword>
<evidence type="ECO:0000313" key="2">
    <source>
        <dbReference type="Proteomes" id="UP000053240"/>
    </source>
</evidence>
<proteinExistence type="predicted"/>
<protein>
    <submittedName>
        <fullName evidence="1">Uncharacterized protein</fullName>
    </submittedName>
</protein>
<dbReference type="AlphaFoldDB" id="A0A194QVD6"/>
<organism evidence="1 2">
    <name type="scientific">Papilio machaon</name>
    <name type="common">Old World swallowtail butterfly</name>
    <dbReference type="NCBI Taxonomy" id="76193"/>
    <lineage>
        <taxon>Eukaryota</taxon>
        <taxon>Metazoa</taxon>
        <taxon>Ecdysozoa</taxon>
        <taxon>Arthropoda</taxon>
        <taxon>Hexapoda</taxon>
        <taxon>Insecta</taxon>
        <taxon>Pterygota</taxon>
        <taxon>Neoptera</taxon>
        <taxon>Endopterygota</taxon>
        <taxon>Lepidoptera</taxon>
        <taxon>Glossata</taxon>
        <taxon>Ditrysia</taxon>
        <taxon>Papilionoidea</taxon>
        <taxon>Papilionidae</taxon>
        <taxon>Papilioninae</taxon>
        <taxon>Papilio</taxon>
    </lineage>
</organism>
<sequence length="106" mass="12418">MDPHQILHHCHLALTRFFRKDLENLIIVMSAWDRAALSHSSNWSQYNQNPVLPLPHEHVVGLMSTMRFTRDIYLHQYHFDSTVYTLESLNVEGITDTDIERLLCTA</sequence>